<reference evidence="1 2" key="1">
    <citation type="submission" date="2020-10" db="EMBL/GenBank/DDBJ databases">
        <title>Sequencing the genomes of 1000 actinobacteria strains.</title>
        <authorList>
            <person name="Klenk H.-P."/>
        </authorList>
    </citation>
    <scope>NUCLEOTIDE SEQUENCE [LARGE SCALE GENOMIC DNA]</scope>
    <source>
        <strain evidence="1 2">DSM 41803</strain>
    </source>
</reference>
<dbReference type="GeneID" id="86833600"/>
<dbReference type="RefSeq" id="WP_046913102.1">
    <property type="nucleotide sequence ID" value="NZ_JADBGF010000002.1"/>
</dbReference>
<accession>A0A8I0PDV8</accession>
<gene>
    <name evidence="1" type="ORF">H4687_009314</name>
</gene>
<dbReference type="OrthoDB" id="5572373at2"/>
<organism evidence="1 2">
    <name type="scientific">Streptomyces stelliscabiei</name>
    <dbReference type="NCBI Taxonomy" id="146820"/>
    <lineage>
        <taxon>Bacteria</taxon>
        <taxon>Bacillati</taxon>
        <taxon>Actinomycetota</taxon>
        <taxon>Actinomycetes</taxon>
        <taxon>Kitasatosporales</taxon>
        <taxon>Streptomycetaceae</taxon>
        <taxon>Streptomyces</taxon>
    </lineage>
</organism>
<evidence type="ECO:0000313" key="1">
    <source>
        <dbReference type="EMBL" id="MBE1603085.1"/>
    </source>
</evidence>
<protein>
    <submittedName>
        <fullName evidence="1">Uncharacterized protein</fullName>
    </submittedName>
</protein>
<dbReference type="Proteomes" id="UP000629287">
    <property type="component" value="Unassembled WGS sequence"/>
</dbReference>
<comment type="caution">
    <text evidence="1">The sequence shown here is derived from an EMBL/GenBank/DDBJ whole genome shotgun (WGS) entry which is preliminary data.</text>
</comment>
<evidence type="ECO:0000313" key="2">
    <source>
        <dbReference type="Proteomes" id="UP000629287"/>
    </source>
</evidence>
<name>A0A8I0PDV8_9ACTN</name>
<proteinExistence type="predicted"/>
<dbReference type="AlphaFoldDB" id="A0A8I0PDV8"/>
<dbReference type="EMBL" id="JADBGF010000002">
    <property type="protein sequence ID" value="MBE1603085.1"/>
    <property type="molecule type" value="Genomic_DNA"/>
</dbReference>
<keyword evidence="2" id="KW-1185">Reference proteome</keyword>
<sequence length="76" mass="8393">MDDAATAGLLTQVLARYAQLIQAERRGGSDPRRLDELLAQQRACVQDRARLPEADAEEVARLAALYAARLKELQDS</sequence>